<evidence type="ECO:0000256" key="3">
    <source>
        <dbReference type="SAM" id="MobiDB-lite"/>
    </source>
</evidence>
<comment type="caution">
    <text evidence="6">The sequence shown here is derived from an EMBL/GenBank/DDBJ whole genome shotgun (WGS) entry which is preliminary data.</text>
</comment>
<feature type="compositionally biased region" description="Low complexity" evidence="3">
    <location>
        <begin position="285"/>
        <end position="339"/>
    </location>
</feature>
<keyword evidence="7" id="KW-1185">Reference proteome</keyword>
<dbReference type="SUPFAM" id="SSF53756">
    <property type="entry name" value="UDP-Glycosyltransferase/glycogen phosphorylase"/>
    <property type="match status" value="1"/>
</dbReference>
<dbReference type="Proteomes" id="UP001500945">
    <property type="component" value="Unassembled WGS sequence"/>
</dbReference>
<feature type="region of interest" description="Disordered" evidence="3">
    <location>
        <begin position="282"/>
        <end position="368"/>
    </location>
</feature>
<accession>A0ABP8JWR8</accession>
<dbReference type="RefSeq" id="WP_345201284.1">
    <property type="nucleotide sequence ID" value="NZ_BAABGM010000001.1"/>
</dbReference>
<name>A0ABP8JWR8_9MICO</name>
<sequence length="368" mass="39636">MRIALVAGPWLPVPPPAYGGTEGVIDRLATGFRDAGHEVLLYTTGDSTCSVPKAWVRERAVPEYIGQSYVEVHHLLHAYDEVADYDIIHDHTIVGPVIAESRAKGRVVTTNHGPFTNELNEIYARAGRHAEVVAISHDQASRASEPVSAVIHHGLRPEEWTVGQGEGDYLLFLGRFSPDKGAREAALVAHLSGVPLIMAAKMREREEIEYFKDQVEPLLDSHVQYVGEVGMVEKQKLLGSARALLNPILWPEPFGLVMTEALACGTPVLTLRSGAAPEIVEHGVTGSSSTGSRSWPRPSTGSTSSTARRAGGRSRATSPPTAWCASTSTSSSGSWPRSPITVEPITGPRRPGQGNHPARVVRTPPTRP</sequence>
<dbReference type="InterPro" id="IPR001296">
    <property type="entry name" value="Glyco_trans_1"/>
</dbReference>
<dbReference type="Pfam" id="PF00534">
    <property type="entry name" value="Glycos_transf_1"/>
    <property type="match status" value="1"/>
</dbReference>
<protein>
    <submittedName>
        <fullName evidence="6">Glycosyltransferase family 4 protein</fullName>
    </submittedName>
</protein>
<evidence type="ECO:0000313" key="7">
    <source>
        <dbReference type="Proteomes" id="UP001500945"/>
    </source>
</evidence>
<dbReference type="PANTHER" id="PTHR45947">
    <property type="entry name" value="SULFOQUINOVOSYL TRANSFERASE SQD2"/>
    <property type="match status" value="1"/>
</dbReference>
<feature type="domain" description="Glycosyl transferase family 1" evidence="4">
    <location>
        <begin position="167"/>
        <end position="287"/>
    </location>
</feature>
<evidence type="ECO:0000259" key="4">
    <source>
        <dbReference type="Pfam" id="PF00534"/>
    </source>
</evidence>
<organism evidence="6 7">
    <name type="scientific">Fodinibacter luteus</name>
    <dbReference type="NCBI Taxonomy" id="552064"/>
    <lineage>
        <taxon>Bacteria</taxon>
        <taxon>Bacillati</taxon>
        <taxon>Actinomycetota</taxon>
        <taxon>Actinomycetes</taxon>
        <taxon>Micrococcales</taxon>
        <taxon>Intrasporangiaceae</taxon>
        <taxon>Fodinibacter (ex Wang et al. 2009)</taxon>
    </lineage>
</organism>
<evidence type="ECO:0000256" key="1">
    <source>
        <dbReference type="ARBA" id="ARBA00022676"/>
    </source>
</evidence>
<evidence type="ECO:0000313" key="6">
    <source>
        <dbReference type="EMBL" id="GAA4397159.1"/>
    </source>
</evidence>
<feature type="domain" description="Glycosyltransferase subfamily 4-like N-terminal" evidence="5">
    <location>
        <begin position="18"/>
        <end position="156"/>
    </location>
</feature>
<evidence type="ECO:0000256" key="2">
    <source>
        <dbReference type="ARBA" id="ARBA00022679"/>
    </source>
</evidence>
<reference evidence="7" key="1">
    <citation type="journal article" date="2019" name="Int. J. Syst. Evol. Microbiol.">
        <title>The Global Catalogue of Microorganisms (GCM) 10K type strain sequencing project: providing services to taxonomists for standard genome sequencing and annotation.</title>
        <authorList>
            <consortium name="The Broad Institute Genomics Platform"/>
            <consortium name="The Broad Institute Genome Sequencing Center for Infectious Disease"/>
            <person name="Wu L."/>
            <person name="Ma J."/>
        </authorList>
    </citation>
    <scope>NUCLEOTIDE SEQUENCE [LARGE SCALE GENOMIC DNA]</scope>
    <source>
        <strain evidence="7">JCM 17809</strain>
    </source>
</reference>
<keyword evidence="1" id="KW-0328">Glycosyltransferase</keyword>
<dbReference type="InterPro" id="IPR050194">
    <property type="entry name" value="Glycosyltransferase_grp1"/>
</dbReference>
<evidence type="ECO:0000259" key="5">
    <source>
        <dbReference type="Pfam" id="PF13439"/>
    </source>
</evidence>
<keyword evidence="2" id="KW-0808">Transferase</keyword>
<proteinExistence type="predicted"/>
<dbReference type="InterPro" id="IPR028098">
    <property type="entry name" value="Glyco_trans_4-like_N"/>
</dbReference>
<gene>
    <name evidence="6" type="ORF">GCM10023168_01850</name>
</gene>
<dbReference type="PANTHER" id="PTHR45947:SF13">
    <property type="entry name" value="TRANSFERASE"/>
    <property type="match status" value="1"/>
</dbReference>
<dbReference type="EMBL" id="BAABGM010000001">
    <property type="protein sequence ID" value="GAA4397159.1"/>
    <property type="molecule type" value="Genomic_DNA"/>
</dbReference>
<dbReference type="Gene3D" id="3.40.50.2000">
    <property type="entry name" value="Glycogen Phosphorylase B"/>
    <property type="match status" value="2"/>
</dbReference>
<dbReference type="Pfam" id="PF13439">
    <property type="entry name" value="Glyco_transf_4"/>
    <property type="match status" value="1"/>
</dbReference>